<organism evidence="13">
    <name type="scientific">Auxenochlorella protothecoides</name>
    <name type="common">Green microalga</name>
    <name type="synonym">Chlorella protothecoides</name>
    <dbReference type="NCBI Taxonomy" id="3075"/>
    <lineage>
        <taxon>Eukaryota</taxon>
        <taxon>Viridiplantae</taxon>
        <taxon>Chlorophyta</taxon>
        <taxon>core chlorophytes</taxon>
        <taxon>Trebouxiophyceae</taxon>
        <taxon>Chlorellales</taxon>
        <taxon>Chlorellaceae</taxon>
        <taxon>Auxenochlorella</taxon>
    </lineage>
</organism>
<evidence type="ECO:0000313" key="13">
    <source>
        <dbReference type="EMBL" id="JAT72810.1"/>
    </source>
</evidence>
<dbReference type="PANTHER" id="PTHR11839">
    <property type="entry name" value="UDP/ADP-SUGAR PYROPHOSPHATASE"/>
    <property type="match status" value="1"/>
</dbReference>
<feature type="domain" description="Nudix hydrolase" evidence="12">
    <location>
        <begin position="125"/>
        <end position="281"/>
    </location>
</feature>
<comment type="subcellular location">
    <subcellularLocation>
        <location evidence="2">Cytoplasm</location>
    </subcellularLocation>
</comment>
<keyword evidence="6" id="KW-0460">Magnesium</keyword>
<evidence type="ECO:0000256" key="7">
    <source>
        <dbReference type="ARBA" id="ARBA00051086"/>
    </source>
</evidence>
<dbReference type="EMBL" id="GDKF01005812">
    <property type="protein sequence ID" value="JAT72810.1"/>
    <property type="molecule type" value="Transcribed_RNA"/>
</dbReference>
<dbReference type="PROSITE" id="PS51462">
    <property type="entry name" value="NUDIX"/>
    <property type="match status" value="1"/>
</dbReference>
<gene>
    <name evidence="13" type="ORF">g.10394</name>
</gene>
<keyword evidence="4" id="KW-0963">Cytoplasm</keyword>
<dbReference type="GO" id="GO:0019693">
    <property type="term" value="P:ribose phosphate metabolic process"/>
    <property type="evidence" value="ECO:0007669"/>
    <property type="project" value="TreeGrafter"/>
</dbReference>
<comment type="subunit">
    <text evidence="3">Homodimer.</text>
</comment>
<sequence>MAAMLASSLGRVPATRLCRLWHNLCLSPAVHRCPAGLSHTCAQQARSSSSAAGFPVDTMSFSHAVSSDWYPHGLRPMVGGDPMQATLRRMSSGVELQPMQSSAFVRPYSIMYQLDGRKRRWDAVESHPSVACVLLHKGLDSLIMVRQFRPAVYAAAMRAAEAAGEPTPPMSVGFTYELCAGIVDKRGLPLTKIMQEEINEECGFHVEEADLEKITSVITALGISGPRMTLFLAEVDDSQALPTRGGLGLAGEAIEVLALPLASIPAFLADEGLAKSASVMFAVMWLQQRLAARQARRVGQPARADADVGRDQAAQATG</sequence>
<dbReference type="FunFam" id="3.90.79.10:FF:000035">
    <property type="entry name" value="Uridine diphosphate glucose pyrophosphatase"/>
    <property type="match status" value="1"/>
</dbReference>
<evidence type="ECO:0000256" key="1">
    <source>
        <dbReference type="ARBA" id="ARBA00001946"/>
    </source>
</evidence>
<dbReference type="GO" id="GO:0006753">
    <property type="term" value="P:nucleoside phosphate metabolic process"/>
    <property type="evidence" value="ECO:0007669"/>
    <property type="project" value="TreeGrafter"/>
</dbReference>
<dbReference type="CDD" id="cd18887">
    <property type="entry name" value="NUDIX_UGPPase_Nudt14"/>
    <property type="match status" value="1"/>
</dbReference>
<dbReference type="PANTHER" id="PTHR11839:SF15">
    <property type="entry name" value="URIDINE DIPHOSPHATE GLUCOSE PYROPHOSPHATASE NUDT14"/>
    <property type="match status" value="1"/>
</dbReference>
<comment type="catalytic activity">
    <reaction evidence="7">
        <text>UDP-sugar + H2O = UMP + alpha-D-aldose 1-phosphate.</text>
        <dbReference type="EC" id="3.6.1.45"/>
    </reaction>
</comment>
<evidence type="ECO:0000256" key="8">
    <source>
        <dbReference type="ARBA" id="ARBA00054674"/>
    </source>
</evidence>
<dbReference type="Gene3D" id="3.90.79.10">
    <property type="entry name" value="Nucleoside Triphosphate Pyrophosphohydrolase"/>
    <property type="match status" value="1"/>
</dbReference>
<protein>
    <recommendedName>
        <fullName evidence="10">Uridine diphosphate glucose pyrophosphatase NUDT14</fullName>
        <ecNumber evidence="9">3.6.1.45</ecNumber>
    </recommendedName>
    <alternativeName>
        <fullName evidence="11">Nucleoside diphosphate-linked moiety X motif 14</fullName>
    </alternativeName>
</protein>
<dbReference type="AlphaFoldDB" id="A0A1D2A0T6"/>
<name>A0A1D2A0T6_AUXPR</name>
<evidence type="ECO:0000256" key="11">
    <source>
        <dbReference type="ARBA" id="ARBA00080475"/>
    </source>
</evidence>
<evidence type="ECO:0000256" key="4">
    <source>
        <dbReference type="ARBA" id="ARBA00022490"/>
    </source>
</evidence>
<evidence type="ECO:0000259" key="12">
    <source>
        <dbReference type="PROSITE" id="PS51462"/>
    </source>
</evidence>
<comment type="cofactor">
    <cofactor evidence="1">
        <name>Mg(2+)</name>
        <dbReference type="ChEBI" id="CHEBI:18420"/>
    </cofactor>
</comment>
<dbReference type="SUPFAM" id="SSF55811">
    <property type="entry name" value="Nudix"/>
    <property type="match status" value="1"/>
</dbReference>
<proteinExistence type="predicted"/>
<evidence type="ECO:0000256" key="5">
    <source>
        <dbReference type="ARBA" id="ARBA00022801"/>
    </source>
</evidence>
<evidence type="ECO:0000256" key="3">
    <source>
        <dbReference type="ARBA" id="ARBA00011738"/>
    </source>
</evidence>
<evidence type="ECO:0000256" key="2">
    <source>
        <dbReference type="ARBA" id="ARBA00004496"/>
    </source>
</evidence>
<evidence type="ECO:0000256" key="10">
    <source>
        <dbReference type="ARBA" id="ARBA00071467"/>
    </source>
</evidence>
<reference evidence="13" key="1">
    <citation type="submission" date="2015-08" db="EMBL/GenBank/DDBJ databases">
        <authorList>
            <person name="Babu N.S."/>
            <person name="Beckwith C.J."/>
            <person name="Beseler K.G."/>
            <person name="Brison A."/>
            <person name="Carone J.V."/>
            <person name="Caskin T.P."/>
            <person name="Diamond M."/>
            <person name="Durham M.E."/>
            <person name="Foxe J.M."/>
            <person name="Go M."/>
            <person name="Henderson B.A."/>
            <person name="Jones I.B."/>
            <person name="McGettigan J.A."/>
            <person name="Micheletti S.J."/>
            <person name="Nasrallah M.E."/>
            <person name="Ortiz D."/>
            <person name="Piller C.R."/>
            <person name="Privatt S.R."/>
            <person name="Schneider S.L."/>
            <person name="Sharp S."/>
            <person name="Smith T.C."/>
            <person name="Stanton J.D."/>
            <person name="Ullery H.E."/>
            <person name="Wilson R.J."/>
            <person name="Serrano M.G."/>
            <person name="Buck G."/>
            <person name="Lee V."/>
            <person name="Wang Y."/>
            <person name="Carvalho R."/>
            <person name="Voegtly L."/>
            <person name="Shi R."/>
            <person name="Duckworth R."/>
            <person name="Johnson A."/>
            <person name="Loviza R."/>
            <person name="Walstead R."/>
            <person name="Shah Z."/>
            <person name="Kiflezghi M."/>
            <person name="Wade K."/>
            <person name="Ball S.L."/>
            <person name="Bradley K.W."/>
            <person name="Asai D.J."/>
            <person name="Bowman C.A."/>
            <person name="Russell D.A."/>
            <person name="Pope W.H."/>
            <person name="Jacobs-Sera D."/>
            <person name="Hendrix R.W."/>
            <person name="Hatfull G.F."/>
        </authorList>
    </citation>
    <scope>NUCLEOTIDE SEQUENCE</scope>
</reference>
<dbReference type="InterPro" id="IPR015797">
    <property type="entry name" value="NUDIX_hydrolase-like_dom_sf"/>
</dbReference>
<evidence type="ECO:0000256" key="6">
    <source>
        <dbReference type="ARBA" id="ARBA00022842"/>
    </source>
</evidence>
<accession>A0A1D2A0T6</accession>
<dbReference type="GO" id="GO:0008768">
    <property type="term" value="F:UDP-sugar diphosphatase activity"/>
    <property type="evidence" value="ECO:0007669"/>
    <property type="project" value="UniProtKB-EC"/>
</dbReference>
<dbReference type="GO" id="GO:0005737">
    <property type="term" value="C:cytoplasm"/>
    <property type="evidence" value="ECO:0007669"/>
    <property type="project" value="UniProtKB-SubCell"/>
</dbReference>
<comment type="function">
    <text evidence="8">Hydrolyzes UDP-glucose to glucose 1-phosphate and UMP and ADP-ribose to ribose 5-phosphate and AMP. The physiological substrate is probably UDP-glucose. Poor activity on other substrates such as ADP-glucose, CDP-glucose, GDP-glucose and GDP-mannose.</text>
</comment>
<keyword evidence="5" id="KW-0378">Hydrolase</keyword>
<evidence type="ECO:0000256" key="9">
    <source>
        <dbReference type="ARBA" id="ARBA00066480"/>
    </source>
</evidence>
<dbReference type="InterPro" id="IPR000086">
    <property type="entry name" value="NUDIX_hydrolase_dom"/>
</dbReference>
<dbReference type="EC" id="3.6.1.45" evidence="9"/>